<evidence type="ECO:0000313" key="1">
    <source>
        <dbReference type="EMBL" id="CDT91855.1"/>
    </source>
</evidence>
<gene>
    <name evidence="1" type="ORF">VCR31J2_1720001</name>
</gene>
<sequence length="166" mass="18177">MVKVEYACASEIETLHLSTNIDIAKLFPGPIIGAVFSPNPLTLNIKSDGSGFENASSTLQLSTNIPSKVLTDISYTITLTENRTQCFDMSNTGPVEQVDFVETFLEDQSLKIGQSIHIPDFTNSSDTNKSSSHLLSFHFKGFDEVVTRHQPDYCSGKISLDIGVDI</sequence>
<organism evidence="1 2">
    <name type="scientific">Vibrio coralliirubri</name>
    <dbReference type="NCBI Taxonomy" id="1516159"/>
    <lineage>
        <taxon>Bacteria</taxon>
        <taxon>Pseudomonadati</taxon>
        <taxon>Pseudomonadota</taxon>
        <taxon>Gammaproteobacteria</taxon>
        <taxon>Vibrionales</taxon>
        <taxon>Vibrionaceae</taxon>
        <taxon>Vibrio</taxon>
    </lineage>
</organism>
<reference evidence="1 2" key="1">
    <citation type="submission" date="2014-06" db="EMBL/GenBank/DDBJ databases">
        <authorList>
            <person name="Le Roux F."/>
        </authorList>
    </citation>
    <scope>NUCLEOTIDE SEQUENCE [LARGE SCALE GENOMIC DNA]</scope>
    <source>
        <strain evidence="1 2">J2-31</strain>
    </source>
</reference>
<name>A0AA87C364_9VIBR</name>
<dbReference type="Proteomes" id="UP000041625">
    <property type="component" value="Unassembled WGS sequence"/>
</dbReference>
<proteinExistence type="predicted"/>
<dbReference type="AlphaFoldDB" id="A0AA87C364"/>
<dbReference type="RefSeq" id="WP_050651891.1">
    <property type="nucleotide sequence ID" value="NZ_LK934020.1"/>
</dbReference>
<keyword evidence="2" id="KW-1185">Reference proteome</keyword>
<protein>
    <submittedName>
        <fullName evidence="1">Uncharacterized protein</fullName>
    </submittedName>
</protein>
<comment type="caution">
    <text evidence="1">The sequence shown here is derived from an EMBL/GenBank/DDBJ whole genome shotgun (WGS) entry which is preliminary data.</text>
</comment>
<dbReference type="EMBL" id="CCKJ01000082">
    <property type="protein sequence ID" value="CDT91855.1"/>
    <property type="molecule type" value="Genomic_DNA"/>
</dbReference>
<accession>A0AA87C364</accession>
<evidence type="ECO:0000313" key="2">
    <source>
        <dbReference type="Proteomes" id="UP000041625"/>
    </source>
</evidence>